<accession>A0A9Q4IWC1</accession>
<gene>
    <name evidence="1" type="ORF">O1420_23130</name>
    <name evidence="2" type="ORF">O1420_23170</name>
</gene>
<dbReference type="EMBL" id="JAPUAV010000147">
    <property type="protein sequence ID" value="MCZ2574247.1"/>
    <property type="molecule type" value="Genomic_DNA"/>
</dbReference>
<reference evidence="2" key="1">
    <citation type="submission" date="2022-12" db="EMBL/GenBank/DDBJ databases">
        <title>Development of a Multilocus Sequence Typing Scheme for Bacteroides fragilis Based on Whole Genome Sequencing Data and Clinical Application.</title>
        <authorList>
            <person name="Nielsen F.D."/>
            <person name="Justesen U.S."/>
        </authorList>
    </citation>
    <scope>NUCLEOTIDE SEQUENCE</scope>
    <source>
        <strain evidence="2">BF_BC_VIB_DK_2012_57</strain>
    </source>
</reference>
<comment type="caution">
    <text evidence="2">The sequence shown here is derived from an EMBL/GenBank/DDBJ whole genome shotgun (WGS) entry which is preliminary data.</text>
</comment>
<evidence type="ECO:0000313" key="2">
    <source>
        <dbReference type="EMBL" id="MCZ2574253.1"/>
    </source>
</evidence>
<proteinExistence type="predicted"/>
<sequence>RLGILKEYRKDVEALELQTGDVKIQAVKLSGQKVLEAELANAKDRAAQQKAIETMLSSFKKEFNLFNLP</sequence>
<organism evidence="2 3">
    <name type="scientific">Bacteroides fragilis</name>
    <dbReference type="NCBI Taxonomy" id="817"/>
    <lineage>
        <taxon>Bacteria</taxon>
        <taxon>Pseudomonadati</taxon>
        <taxon>Bacteroidota</taxon>
        <taxon>Bacteroidia</taxon>
        <taxon>Bacteroidales</taxon>
        <taxon>Bacteroidaceae</taxon>
        <taxon>Bacteroides</taxon>
    </lineage>
</organism>
<dbReference type="AlphaFoldDB" id="A0A9Q4IWC1"/>
<evidence type="ECO:0000313" key="3">
    <source>
        <dbReference type="Proteomes" id="UP001078742"/>
    </source>
</evidence>
<evidence type="ECO:0000313" key="1">
    <source>
        <dbReference type="EMBL" id="MCZ2574247.1"/>
    </source>
</evidence>
<protein>
    <submittedName>
        <fullName evidence="2">Uncharacterized protein</fullName>
    </submittedName>
</protein>
<dbReference type="EMBL" id="JAPUAV010000155">
    <property type="protein sequence ID" value="MCZ2574253.1"/>
    <property type="molecule type" value="Genomic_DNA"/>
</dbReference>
<dbReference type="RefSeq" id="WP_269104365.1">
    <property type="nucleotide sequence ID" value="NZ_JAPUAV010000147.1"/>
</dbReference>
<dbReference type="Proteomes" id="UP001078742">
    <property type="component" value="Unassembled WGS sequence"/>
</dbReference>
<feature type="non-terminal residue" evidence="2">
    <location>
        <position position="1"/>
    </location>
</feature>
<name>A0A9Q4IWC1_BACFG</name>
<feature type="non-terminal residue" evidence="2">
    <location>
        <position position="69"/>
    </location>
</feature>